<feature type="coiled-coil region" evidence="1">
    <location>
        <begin position="99"/>
        <end position="130"/>
    </location>
</feature>
<keyword evidence="1" id="KW-0175">Coiled coil</keyword>
<reference evidence="2 3" key="1">
    <citation type="submission" date="2017-07" db="EMBL/GenBank/DDBJ databases">
        <title>Paenibacillus herberti R33 genome sequencing and assembly.</title>
        <authorList>
            <person name="Su W."/>
        </authorList>
    </citation>
    <scope>NUCLEOTIDE SEQUENCE [LARGE SCALE GENOMIC DNA]</scope>
    <source>
        <strain evidence="2 3">R33</strain>
    </source>
</reference>
<evidence type="ECO:0000313" key="2">
    <source>
        <dbReference type="EMBL" id="OXM15939.1"/>
    </source>
</evidence>
<evidence type="ECO:0000313" key="3">
    <source>
        <dbReference type="Proteomes" id="UP000215145"/>
    </source>
</evidence>
<evidence type="ECO:0000256" key="1">
    <source>
        <dbReference type="SAM" id="Coils"/>
    </source>
</evidence>
<feature type="coiled-coil region" evidence="1">
    <location>
        <begin position="7"/>
        <end position="70"/>
    </location>
</feature>
<accession>A0A229P1Y2</accession>
<comment type="caution">
    <text evidence="2">The sequence shown here is derived from an EMBL/GenBank/DDBJ whole genome shotgun (WGS) entry which is preliminary data.</text>
</comment>
<sequence length="189" mass="21802">MDISGKISDLKSKADKLRSQIFAQNEELVELSLNEDADTAATTEKVRKKLKDLRIELEETSDLIESYSSRSGMTADQSGELEKIRQAAKSEREDRLKKQKQLCKHRAALKDKLEQLNKEMQENDRELTAVGQPRETPLMETASPVFEVFSHKLTFLNVDVKHVKFVSLIANRFFSVNNFKRHNHRRLNS</sequence>
<dbReference type="RefSeq" id="WP_089523027.1">
    <property type="nucleotide sequence ID" value="NZ_NMUQ01000001.1"/>
</dbReference>
<keyword evidence="3" id="KW-1185">Reference proteome</keyword>
<gene>
    <name evidence="2" type="ORF">CGZ75_04315</name>
</gene>
<dbReference type="AlphaFoldDB" id="A0A229P1Y2"/>
<organism evidence="2 3">
    <name type="scientific">Paenibacillus herberti</name>
    <dbReference type="NCBI Taxonomy" id="1619309"/>
    <lineage>
        <taxon>Bacteria</taxon>
        <taxon>Bacillati</taxon>
        <taxon>Bacillota</taxon>
        <taxon>Bacilli</taxon>
        <taxon>Bacillales</taxon>
        <taxon>Paenibacillaceae</taxon>
        <taxon>Paenibacillus</taxon>
    </lineage>
</organism>
<protein>
    <submittedName>
        <fullName evidence="2">Uncharacterized protein</fullName>
    </submittedName>
</protein>
<proteinExistence type="predicted"/>
<name>A0A229P1Y2_9BACL</name>
<dbReference type="Proteomes" id="UP000215145">
    <property type="component" value="Unassembled WGS sequence"/>
</dbReference>
<dbReference type="EMBL" id="NMUQ01000001">
    <property type="protein sequence ID" value="OXM15939.1"/>
    <property type="molecule type" value="Genomic_DNA"/>
</dbReference>